<name>A0A426QFR1_9GAMM</name>
<evidence type="ECO:0000256" key="2">
    <source>
        <dbReference type="SAM" id="MobiDB-lite"/>
    </source>
</evidence>
<feature type="compositionally biased region" description="Polar residues" evidence="2">
    <location>
        <begin position="37"/>
        <end position="49"/>
    </location>
</feature>
<organism evidence="4 5">
    <name type="scientific">Thiohalobacter thiocyanaticus</name>
    <dbReference type="NCBI Taxonomy" id="585455"/>
    <lineage>
        <taxon>Bacteria</taxon>
        <taxon>Pseudomonadati</taxon>
        <taxon>Pseudomonadota</taxon>
        <taxon>Gammaproteobacteria</taxon>
        <taxon>Thiohalobacterales</taxon>
        <taxon>Thiohalobacteraceae</taxon>
        <taxon>Thiohalobacter</taxon>
    </lineage>
</organism>
<dbReference type="AlphaFoldDB" id="A0A426QFR1"/>
<dbReference type="RefSeq" id="WP_125179800.1">
    <property type="nucleotide sequence ID" value="NZ_QZMU01000001.1"/>
</dbReference>
<accession>A0A426QFR1</accession>
<dbReference type="Proteomes" id="UP000287798">
    <property type="component" value="Unassembled WGS sequence"/>
</dbReference>
<evidence type="ECO:0000256" key="3">
    <source>
        <dbReference type="SAM" id="SignalP"/>
    </source>
</evidence>
<gene>
    <name evidence="4" type="ORF">D6C00_00360</name>
</gene>
<evidence type="ECO:0000313" key="5">
    <source>
        <dbReference type="Proteomes" id="UP000287798"/>
    </source>
</evidence>
<dbReference type="OrthoDB" id="9834805at2"/>
<keyword evidence="3" id="KW-0732">Signal</keyword>
<keyword evidence="1" id="KW-0175">Coiled coil</keyword>
<evidence type="ECO:0000313" key="4">
    <source>
        <dbReference type="EMBL" id="RRQ20585.1"/>
    </source>
</evidence>
<feature type="signal peptide" evidence="3">
    <location>
        <begin position="1"/>
        <end position="23"/>
    </location>
</feature>
<feature type="coiled-coil region" evidence="1">
    <location>
        <begin position="186"/>
        <end position="246"/>
    </location>
</feature>
<comment type="caution">
    <text evidence="4">The sequence shown here is derived from an EMBL/GenBank/DDBJ whole genome shotgun (WGS) entry which is preliminary data.</text>
</comment>
<protein>
    <submittedName>
        <fullName evidence="4">Uncharacterized protein</fullName>
    </submittedName>
</protein>
<feature type="compositionally biased region" description="Low complexity" evidence="2">
    <location>
        <begin position="26"/>
        <end position="36"/>
    </location>
</feature>
<feature type="compositionally biased region" description="Basic and acidic residues" evidence="2">
    <location>
        <begin position="63"/>
        <end position="80"/>
    </location>
</feature>
<evidence type="ECO:0000256" key="1">
    <source>
        <dbReference type="SAM" id="Coils"/>
    </source>
</evidence>
<proteinExistence type="predicted"/>
<dbReference type="EMBL" id="QZMU01000001">
    <property type="protein sequence ID" value="RRQ20585.1"/>
    <property type="molecule type" value="Genomic_DNA"/>
</dbReference>
<sequence>MQTILITLFLILWLASGSAPVRAESEPGPEAGAGEADTSTPETTGTTVQEDAALDPYVITPEQKARLDAERESGRRHAGPDADTDIPPVEEVTVPESNDGTPAATGARLHPLIRSFVESRYGREHCSAPTHCDRLVELQCLNTGDGPIYYYNNDNGRLLMTCGRACLDPDPYDERDCKKCPYTPWVDCQERAWREEQKRLQQARQEEIEQLQAEEAERQAREAEILRRISEIEQDCNTRIRELQRELDTLQ</sequence>
<reference evidence="4 5" key="1">
    <citation type="journal article" date="2010" name="Int. J. Syst. Evol. Microbiol.">
        <title>Thiohalobacter thiocyanaticus gen. nov., sp. nov., a moderately halophilic, sulfur-oxidizing gammaproteobacterium from hypersaline lakes, that utilizes thiocyanate.</title>
        <authorList>
            <person name="Sorokin D.Y."/>
            <person name="Kovaleva O.L."/>
            <person name="Tourova T.P."/>
            <person name="Muyzer G."/>
        </authorList>
    </citation>
    <scope>NUCLEOTIDE SEQUENCE [LARGE SCALE GENOMIC DNA]</scope>
    <source>
        <strain evidence="4 5">Hrh1</strain>
    </source>
</reference>
<feature type="region of interest" description="Disordered" evidence="2">
    <location>
        <begin position="21"/>
        <end position="106"/>
    </location>
</feature>
<feature type="chain" id="PRO_5019481893" evidence="3">
    <location>
        <begin position="24"/>
        <end position="251"/>
    </location>
</feature>
<keyword evidence="5" id="KW-1185">Reference proteome</keyword>